<dbReference type="PANTHER" id="PTHR15341">
    <property type="entry name" value="SUN-COR STEROID HORMONE RECEPTOR CO-REPRESSOR"/>
    <property type="match status" value="1"/>
</dbReference>
<dbReference type="PANTHER" id="PTHR15341:SF3">
    <property type="entry name" value="NUCLEAR NUCLEIC ACID-BINDING PROTEIN C1D"/>
    <property type="match status" value="1"/>
</dbReference>
<keyword evidence="7" id="KW-0238">DNA-binding</keyword>
<evidence type="ECO:0000313" key="9">
    <source>
        <dbReference type="Proteomes" id="UP001566132"/>
    </source>
</evidence>
<dbReference type="AlphaFoldDB" id="A0ABD1FHQ9"/>
<comment type="caution">
    <text evidence="8">The sequence shown here is derived from an EMBL/GenBank/DDBJ whole genome shotgun (WGS) entry which is preliminary data.</text>
</comment>
<dbReference type="InterPro" id="IPR007146">
    <property type="entry name" value="Sas10/Utp3/C1D"/>
</dbReference>
<dbReference type="Pfam" id="PF04000">
    <property type="entry name" value="Sas10_Utp3"/>
    <property type="match status" value="1"/>
</dbReference>
<evidence type="ECO:0000256" key="5">
    <source>
        <dbReference type="ARBA" id="ARBA00022884"/>
    </source>
</evidence>
<gene>
    <name evidence="8" type="ORF">ABEB36_001426</name>
</gene>
<keyword evidence="4 7" id="KW-0698">rRNA processing</keyword>
<comment type="subunit">
    <text evidence="7">Monomer and homodimer.</text>
</comment>
<organism evidence="8 9">
    <name type="scientific">Hypothenemus hampei</name>
    <name type="common">Coffee berry borer</name>
    <dbReference type="NCBI Taxonomy" id="57062"/>
    <lineage>
        <taxon>Eukaryota</taxon>
        <taxon>Metazoa</taxon>
        <taxon>Ecdysozoa</taxon>
        <taxon>Arthropoda</taxon>
        <taxon>Hexapoda</taxon>
        <taxon>Insecta</taxon>
        <taxon>Pterygota</taxon>
        <taxon>Neoptera</taxon>
        <taxon>Endopterygota</taxon>
        <taxon>Coleoptera</taxon>
        <taxon>Polyphaga</taxon>
        <taxon>Cucujiformia</taxon>
        <taxon>Curculionidae</taxon>
        <taxon>Scolytinae</taxon>
        <taxon>Hypothenemus</taxon>
    </lineage>
</organism>
<evidence type="ECO:0000313" key="8">
    <source>
        <dbReference type="EMBL" id="KAL1517691.1"/>
    </source>
</evidence>
<comment type="similarity">
    <text evidence="2 7">Belongs to the C1D family.</text>
</comment>
<dbReference type="Proteomes" id="UP001566132">
    <property type="component" value="Unassembled WGS sequence"/>
</dbReference>
<keyword evidence="7" id="KW-0963">Cytoplasm</keyword>
<dbReference type="EMBL" id="JBDJPC010000001">
    <property type="protein sequence ID" value="KAL1517691.1"/>
    <property type="molecule type" value="Genomic_DNA"/>
</dbReference>
<dbReference type="GO" id="GO:0005737">
    <property type="term" value="C:cytoplasm"/>
    <property type="evidence" value="ECO:0007669"/>
    <property type="project" value="UniProtKB-SubCell"/>
</dbReference>
<proteinExistence type="inferred from homology"/>
<dbReference type="GO" id="GO:0003723">
    <property type="term" value="F:RNA binding"/>
    <property type="evidence" value="ECO:0007669"/>
    <property type="project" value="UniProtKB-UniRule"/>
</dbReference>
<keyword evidence="5 7" id="KW-0694">RNA-binding</keyword>
<dbReference type="GO" id="GO:0003677">
    <property type="term" value="F:DNA binding"/>
    <property type="evidence" value="ECO:0007669"/>
    <property type="project" value="UniProtKB-KW"/>
</dbReference>
<evidence type="ECO:0000256" key="1">
    <source>
        <dbReference type="ARBA" id="ARBA00004123"/>
    </source>
</evidence>
<sequence length="133" mass="15639">MELKELEDDKAIKEKLQNVRDSVRKIENILDIAKKVDTSKLSVKDKIDFDLFLAYALNSLFWMYMRTKGQDPNNHDVKDQLQRIKDYMVKAKQAHDRKTIRPTLDKPAAGRFIRNGLNNYEEAQPLNKKIKFS</sequence>
<protein>
    <recommendedName>
        <fullName evidence="3 7">Nuclear nucleic acid-binding protein C1D</fullName>
    </recommendedName>
</protein>
<evidence type="ECO:0000256" key="2">
    <source>
        <dbReference type="ARBA" id="ARBA00009154"/>
    </source>
</evidence>
<evidence type="ECO:0000256" key="4">
    <source>
        <dbReference type="ARBA" id="ARBA00022552"/>
    </source>
</evidence>
<keyword evidence="6 7" id="KW-0539">Nucleus</keyword>
<evidence type="ECO:0000256" key="6">
    <source>
        <dbReference type="ARBA" id="ARBA00023242"/>
    </source>
</evidence>
<dbReference type="InterPro" id="IPR011082">
    <property type="entry name" value="Exosome-assoc_fac/DNA_repair"/>
</dbReference>
<evidence type="ECO:0000256" key="3">
    <source>
        <dbReference type="ARBA" id="ARBA00015212"/>
    </source>
</evidence>
<evidence type="ECO:0000256" key="7">
    <source>
        <dbReference type="RuleBase" id="RU368003"/>
    </source>
</evidence>
<comment type="subcellular location">
    <subcellularLocation>
        <location evidence="7">Cytoplasm</location>
    </subcellularLocation>
    <subcellularLocation>
        <location evidence="7">Nucleus</location>
        <location evidence="7">Nucleolus</location>
    </subcellularLocation>
    <subcellularLocation>
        <location evidence="1 7">Nucleus</location>
    </subcellularLocation>
</comment>
<accession>A0ABD1FHQ9</accession>
<dbReference type="GO" id="GO:0006364">
    <property type="term" value="P:rRNA processing"/>
    <property type="evidence" value="ECO:0007669"/>
    <property type="project" value="UniProtKB-KW"/>
</dbReference>
<name>A0ABD1FHQ9_HYPHA</name>
<comment type="function">
    <text evidence="7">Plays a role in the recruitment of the exosome to pre-rRNA to mediate the 3'-5' end processing of the 5.8S rRNA.</text>
</comment>
<reference evidence="8 9" key="1">
    <citation type="submission" date="2024-05" db="EMBL/GenBank/DDBJ databases">
        <title>Genetic variation in Jamaican populations of the coffee berry borer (Hypothenemus hampei).</title>
        <authorList>
            <person name="Errbii M."/>
            <person name="Myrie A."/>
        </authorList>
    </citation>
    <scope>NUCLEOTIDE SEQUENCE [LARGE SCALE GENOMIC DNA]</scope>
    <source>
        <strain evidence="8">JA-Hopewell-2020-01-JO</strain>
        <tissue evidence="8">Whole body</tissue>
    </source>
</reference>
<keyword evidence="9" id="KW-1185">Reference proteome</keyword>
<dbReference type="GO" id="GO:0005730">
    <property type="term" value="C:nucleolus"/>
    <property type="evidence" value="ECO:0007669"/>
    <property type="project" value="UniProtKB-SubCell"/>
</dbReference>